<gene>
    <name evidence="1" type="ORF">DC430_03650</name>
</gene>
<accession>A0AA92C7G1</accession>
<dbReference type="Proteomes" id="UP000244335">
    <property type="component" value="Unassembled WGS sequence"/>
</dbReference>
<comment type="caution">
    <text evidence="1">The sequence shown here is derived from an EMBL/GenBank/DDBJ whole genome shotgun (WGS) entry which is preliminary data.</text>
</comment>
<organism evidence="1 2">
    <name type="scientific">Rhizobium rhizogenes</name>
    <name type="common">Agrobacterium rhizogenes</name>
    <dbReference type="NCBI Taxonomy" id="359"/>
    <lineage>
        <taxon>Bacteria</taxon>
        <taxon>Pseudomonadati</taxon>
        <taxon>Pseudomonadota</taxon>
        <taxon>Alphaproteobacteria</taxon>
        <taxon>Hyphomicrobiales</taxon>
        <taxon>Rhizobiaceae</taxon>
        <taxon>Rhizobium/Agrobacterium group</taxon>
        <taxon>Rhizobium</taxon>
    </lineage>
</organism>
<protein>
    <submittedName>
        <fullName evidence="1">Uncharacterized protein</fullName>
    </submittedName>
</protein>
<dbReference type="RefSeq" id="WP_116492120.1">
    <property type="nucleotide sequence ID" value="NZ_QDFR01000001.1"/>
</dbReference>
<dbReference type="AlphaFoldDB" id="A0AA92C7G1"/>
<proteinExistence type="predicted"/>
<sequence length="88" mass="9680">MITSNSMPLSTVDGKQPRIIPTSELIDRLATEMRETGDRELPLSFYVEQVKRKLANENAANDDKVNEKTGPAVATSSVFACWALPEQG</sequence>
<name>A0AA92C7G1_RHIRH</name>
<evidence type="ECO:0000313" key="2">
    <source>
        <dbReference type="Proteomes" id="UP000244335"/>
    </source>
</evidence>
<reference evidence="1 2" key="1">
    <citation type="submission" date="2018-04" db="EMBL/GenBank/DDBJ databases">
        <authorList>
            <person name="Hagen T."/>
        </authorList>
    </citation>
    <scope>NUCLEOTIDE SEQUENCE [LARGE SCALE GENOMIC DNA]</scope>
    <source>
        <strain evidence="1 2">TPD7009</strain>
    </source>
</reference>
<evidence type="ECO:0000313" key="1">
    <source>
        <dbReference type="EMBL" id="PVE56867.1"/>
    </source>
</evidence>
<dbReference type="EMBL" id="QDFR01000001">
    <property type="protein sequence ID" value="PVE56867.1"/>
    <property type="molecule type" value="Genomic_DNA"/>
</dbReference>